<evidence type="ECO:0008006" key="3">
    <source>
        <dbReference type="Google" id="ProtNLM"/>
    </source>
</evidence>
<dbReference type="InterPro" id="IPR011990">
    <property type="entry name" value="TPR-like_helical_dom_sf"/>
</dbReference>
<dbReference type="InterPro" id="IPR036047">
    <property type="entry name" value="F-box-like_dom_sf"/>
</dbReference>
<dbReference type="Proteomes" id="UP001218188">
    <property type="component" value="Unassembled WGS sequence"/>
</dbReference>
<accession>A0AAD6RYH1</accession>
<organism evidence="1 2">
    <name type="scientific">Mycena alexandri</name>
    <dbReference type="NCBI Taxonomy" id="1745969"/>
    <lineage>
        <taxon>Eukaryota</taxon>
        <taxon>Fungi</taxon>
        <taxon>Dikarya</taxon>
        <taxon>Basidiomycota</taxon>
        <taxon>Agaricomycotina</taxon>
        <taxon>Agaricomycetes</taxon>
        <taxon>Agaricomycetidae</taxon>
        <taxon>Agaricales</taxon>
        <taxon>Marasmiineae</taxon>
        <taxon>Mycenaceae</taxon>
        <taxon>Mycena</taxon>
    </lineage>
</organism>
<dbReference type="SUPFAM" id="SSF52047">
    <property type="entry name" value="RNI-like"/>
    <property type="match status" value="1"/>
</dbReference>
<dbReference type="SUPFAM" id="SSF48452">
    <property type="entry name" value="TPR-like"/>
    <property type="match status" value="1"/>
</dbReference>
<dbReference type="AlphaFoldDB" id="A0AAD6RYH1"/>
<dbReference type="SUPFAM" id="SSF81383">
    <property type="entry name" value="F-box domain"/>
    <property type="match status" value="1"/>
</dbReference>
<reference evidence="1" key="1">
    <citation type="submission" date="2023-03" db="EMBL/GenBank/DDBJ databases">
        <title>Massive genome expansion in bonnet fungi (Mycena s.s.) driven by repeated elements and novel gene families across ecological guilds.</title>
        <authorList>
            <consortium name="Lawrence Berkeley National Laboratory"/>
            <person name="Harder C.B."/>
            <person name="Miyauchi S."/>
            <person name="Viragh M."/>
            <person name="Kuo A."/>
            <person name="Thoen E."/>
            <person name="Andreopoulos B."/>
            <person name="Lu D."/>
            <person name="Skrede I."/>
            <person name="Drula E."/>
            <person name="Henrissat B."/>
            <person name="Morin E."/>
            <person name="Kohler A."/>
            <person name="Barry K."/>
            <person name="LaButti K."/>
            <person name="Morin E."/>
            <person name="Salamov A."/>
            <person name="Lipzen A."/>
            <person name="Mereny Z."/>
            <person name="Hegedus B."/>
            <person name="Baldrian P."/>
            <person name="Stursova M."/>
            <person name="Weitz H."/>
            <person name="Taylor A."/>
            <person name="Grigoriev I.V."/>
            <person name="Nagy L.G."/>
            <person name="Martin F."/>
            <person name="Kauserud H."/>
        </authorList>
    </citation>
    <scope>NUCLEOTIDE SEQUENCE</scope>
    <source>
        <strain evidence="1">CBHHK200</strain>
    </source>
</reference>
<dbReference type="InterPro" id="IPR032675">
    <property type="entry name" value="LRR_dom_sf"/>
</dbReference>
<evidence type="ECO:0000313" key="2">
    <source>
        <dbReference type="Proteomes" id="UP001218188"/>
    </source>
</evidence>
<protein>
    <recommendedName>
        <fullName evidence="3">F-box domain-containing protein</fullName>
    </recommendedName>
</protein>
<keyword evidence="2" id="KW-1185">Reference proteome</keyword>
<sequence>MSWTGHLRIAREHLKASRFDDSLKEVNQALQVGGDREYTVYDCRAAIYEKLGKPKSALQDVMNVIKLAPAHWQGYARASRLFLRVRKLDEATTMANMALARLEPTDSVRRQKLSELKEEVSQSRRRQIYHFGKLPVEIITAIFEMVAAPNWSRVLTLWAVSKHWHNIALNTPNLWSTLILNNRHPVHHAQKWIERSKGRIREISLRSSLSSMPVDLRGLQWSHLRICKIENHDITDYIGGKSKLHRLSDLEELQAKNAPNFNLFLSVPDPKLRRLTLDGVRFSWQALFDYRTLTSLEVRHAASPTFPQLISVLESNLMLEQLILDCDEATSTLLPSDPPTLTLPNLHTLLLATTVFTHPLFELITMPRLETLRLSRIRMADLSPLLEKRPPLILLALNGCIVPNADLLQLLALTPALQTLELTRVDGVANAVIEALVGASTTPLCPALCHLDISHCPDVKSGVITTLLNLRNSLAELPVETLQQPAPARIKSIKADGCPGIQPSSIPWIRTRVEAFSCIYSTKQAASWRR</sequence>
<proteinExistence type="predicted"/>
<dbReference type="SMART" id="SM00028">
    <property type="entry name" value="TPR"/>
    <property type="match status" value="2"/>
</dbReference>
<evidence type="ECO:0000313" key="1">
    <source>
        <dbReference type="EMBL" id="KAJ7016660.1"/>
    </source>
</evidence>
<dbReference type="Gene3D" id="1.25.40.10">
    <property type="entry name" value="Tetratricopeptide repeat domain"/>
    <property type="match status" value="1"/>
</dbReference>
<dbReference type="InterPro" id="IPR019734">
    <property type="entry name" value="TPR_rpt"/>
</dbReference>
<dbReference type="EMBL" id="JARJCM010000478">
    <property type="protein sequence ID" value="KAJ7016660.1"/>
    <property type="molecule type" value="Genomic_DNA"/>
</dbReference>
<gene>
    <name evidence="1" type="ORF">C8F04DRAFT_503823</name>
</gene>
<name>A0AAD6RYH1_9AGAR</name>
<dbReference type="Gene3D" id="3.80.10.10">
    <property type="entry name" value="Ribonuclease Inhibitor"/>
    <property type="match status" value="1"/>
</dbReference>
<dbReference type="Gene3D" id="1.20.1280.50">
    <property type="match status" value="1"/>
</dbReference>
<comment type="caution">
    <text evidence="1">The sequence shown here is derived from an EMBL/GenBank/DDBJ whole genome shotgun (WGS) entry which is preliminary data.</text>
</comment>